<evidence type="ECO:0000313" key="3">
    <source>
        <dbReference type="Proteomes" id="UP000606786"/>
    </source>
</evidence>
<feature type="region of interest" description="Disordered" evidence="1">
    <location>
        <begin position="1"/>
        <end position="37"/>
    </location>
</feature>
<gene>
    <name evidence="2" type="ORF">CCAP1982_LOCUS14364</name>
</gene>
<name>A0A811V3J3_CERCA</name>
<evidence type="ECO:0000313" key="2">
    <source>
        <dbReference type="EMBL" id="CAD7006029.1"/>
    </source>
</evidence>
<sequence>MKIAKKKQKQQQGKKYNNNNSNQRNGKHNVRITKNETTQRVKKELQQQQQHNSLRDSACAYRGARLGIRLPAFTQPDNVALGGTYTHTHTPIVVKHPMNV</sequence>
<feature type="compositionally biased region" description="Low complexity" evidence="1">
    <location>
        <begin position="10"/>
        <end position="24"/>
    </location>
</feature>
<proteinExistence type="predicted"/>
<dbReference type="EMBL" id="CAJHJT010000034">
    <property type="protein sequence ID" value="CAD7006029.1"/>
    <property type="molecule type" value="Genomic_DNA"/>
</dbReference>
<dbReference type="Proteomes" id="UP000606786">
    <property type="component" value="Unassembled WGS sequence"/>
</dbReference>
<accession>A0A811V3J3</accession>
<feature type="non-terminal residue" evidence="2">
    <location>
        <position position="100"/>
    </location>
</feature>
<dbReference type="AlphaFoldDB" id="A0A811V3J3"/>
<organism evidence="2 3">
    <name type="scientific">Ceratitis capitata</name>
    <name type="common">Mediterranean fruit fly</name>
    <name type="synonym">Tephritis capitata</name>
    <dbReference type="NCBI Taxonomy" id="7213"/>
    <lineage>
        <taxon>Eukaryota</taxon>
        <taxon>Metazoa</taxon>
        <taxon>Ecdysozoa</taxon>
        <taxon>Arthropoda</taxon>
        <taxon>Hexapoda</taxon>
        <taxon>Insecta</taxon>
        <taxon>Pterygota</taxon>
        <taxon>Neoptera</taxon>
        <taxon>Endopterygota</taxon>
        <taxon>Diptera</taxon>
        <taxon>Brachycera</taxon>
        <taxon>Muscomorpha</taxon>
        <taxon>Tephritoidea</taxon>
        <taxon>Tephritidae</taxon>
        <taxon>Ceratitis</taxon>
        <taxon>Ceratitis</taxon>
    </lineage>
</organism>
<comment type="caution">
    <text evidence="2">The sequence shown here is derived from an EMBL/GenBank/DDBJ whole genome shotgun (WGS) entry which is preliminary data.</text>
</comment>
<keyword evidence="3" id="KW-1185">Reference proteome</keyword>
<protein>
    <submittedName>
        <fullName evidence="2">(Mediterranean fruit fly) hypothetical protein</fullName>
    </submittedName>
</protein>
<evidence type="ECO:0000256" key="1">
    <source>
        <dbReference type="SAM" id="MobiDB-lite"/>
    </source>
</evidence>
<reference evidence="2" key="1">
    <citation type="submission" date="2020-11" db="EMBL/GenBank/DDBJ databases">
        <authorList>
            <person name="Whitehead M."/>
        </authorList>
    </citation>
    <scope>NUCLEOTIDE SEQUENCE</scope>
    <source>
        <strain evidence="2">EGII</strain>
    </source>
</reference>